<organism evidence="1 2">
    <name type="scientific">Entamoeba invadens IP1</name>
    <dbReference type="NCBI Taxonomy" id="370355"/>
    <lineage>
        <taxon>Eukaryota</taxon>
        <taxon>Amoebozoa</taxon>
        <taxon>Evosea</taxon>
        <taxon>Archamoebae</taxon>
        <taxon>Mastigamoebida</taxon>
        <taxon>Entamoebidae</taxon>
        <taxon>Entamoeba</taxon>
    </lineage>
</organism>
<proteinExistence type="predicted"/>
<keyword evidence="2" id="KW-1185">Reference proteome</keyword>
<dbReference type="EMBL" id="KB207112">
    <property type="protein sequence ID" value="ELP84509.1"/>
    <property type="molecule type" value="Genomic_DNA"/>
</dbReference>
<gene>
    <name evidence="1" type="ORF">EIN_169540</name>
</gene>
<evidence type="ECO:0000313" key="1">
    <source>
        <dbReference type="EMBL" id="ELP84509.1"/>
    </source>
</evidence>
<dbReference type="RefSeq" id="XP_004183855.1">
    <property type="nucleotide sequence ID" value="XM_004183807.1"/>
</dbReference>
<protein>
    <submittedName>
        <fullName evidence="1">Uncharacterized protein</fullName>
    </submittedName>
</protein>
<dbReference type="GeneID" id="14883573"/>
<evidence type="ECO:0000313" key="2">
    <source>
        <dbReference type="Proteomes" id="UP000014680"/>
    </source>
</evidence>
<dbReference type="VEuPathDB" id="AmoebaDB:EIN_169540"/>
<accession>A0A0A1TVL7</accession>
<reference evidence="1 2" key="1">
    <citation type="submission" date="2012-10" db="EMBL/GenBank/DDBJ databases">
        <authorList>
            <person name="Zafar N."/>
            <person name="Inman J."/>
            <person name="Hall N."/>
            <person name="Lorenzi H."/>
            <person name="Caler E."/>
        </authorList>
    </citation>
    <scope>NUCLEOTIDE SEQUENCE [LARGE SCALE GENOMIC DNA]</scope>
    <source>
        <strain evidence="1 2">IP1</strain>
    </source>
</reference>
<name>A0A0A1TVL7_ENTIV</name>
<dbReference type="Proteomes" id="UP000014680">
    <property type="component" value="Unassembled WGS sequence"/>
</dbReference>
<sequence>MTKQVIEILSELKSDDLGKRQTVISKIYQKEIDVSIFQGFGYDFTTTILPYTSSLDKTTQSESLSVTLDWVNYLLTQPKVNIKLYDLCMKQFVSDVYYALNDQVETCLGFVVPFLCASSVFCTRHFSGLLKAVSFHSENHTLLIFSILKEVLSLVNRKVIFVPPLDWSALLVLLALLFHFSDISQQHEIIETLRGMERYNTTLTTQYISTFLKSCNIQETSLYEGLMVV</sequence>
<dbReference type="AlphaFoldDB" id="A0A0A1TVL7"/>
<dbReference type="KEGG" id="eiv:EIN_169540"/>